<name>A0A2P2QE46_RHIMU</name>
<dbReference type="EMBL" id="GGEC01084690">
    <property type="protein sequence ID" value="MBX65174.1"/>
    <property type="molecule type" value="Transcribed_RNA"/>
</dbReference>
<proteinExistence type="predicted"/>
<evidence type="ECO:0000313" key="1">
    <source>
        <dbReference type="EMBL" id="MBX65174.1"/>
    </source>
</evidence>
<reference evidence="1" key="1">
    <citation type="submission" date="2018-02" db="EMBL/GenBank/DDBJ databases">
        <title>Rhizophora mucronata_Transcriptome.</title>
        <authorList>
            <person name="Meera S.P."/>
            <person name="Sreeshan A."/>
            <person name="Augustine A."/>
        </authorList>
    </citation>
    <scope>NUCLEOTIDE SEQUENCE</scope>
    <source>
        <tissue evidence="1">Leaf</tissue>
    </source>
</reference>
<sequence>MLPDNFYIDQLSSHTLIIFSTFHLKRKSFLTMSNFLLKDRNFSHNKHSPNRKVHVFSTLQS</sequence>
<dbReference type="AlphaFoldDB" id="A0A2P2QE46"/>
<protein>
    <submittedName>
        <fullName evidence="1">Uncharacterized protein</fullName>
    </submittedName>
</protein>
<organism evidence="1">
    <name type="scientific">Rhizophora mucronata</name>
    <name type="common">Asiatic mangrove</name>
    <dbReference type="NCBI Taxonomy" id="61149"/>
    <lineage>
        <taxon>Eukaryota</taxon>
        <taxon>Viridiplantae</taxon>
        <taxon>Streptophyta</taxon>
        <taxon>Embryophyta</taxon>
        <taxon>Tracheophyta</taxon>
        <taxon>Spermatophyta</taxon>
        <taxon>Magnoliopsida</taxon>
        <taxon>eudicotyledons</taxon>
        <taxon>Gunneridae</taxon>
        <taxon>Pentapetalae</taxon>
        <taxon>rosids</taxon>
        <taxon>fabids</taxon>
        <taxon>Malpighiales</taxon>
        <taxon>Rhizophoraceae</taxon>
        <taxon>Rhizophora</taxon>
    </lineage>
</organism>
<accession>A0A2P2QE46</accession>